<accession>A0A0F9XYA5</accession>
<protein>
    <submittedName>
        <fullName evidence="1">Uncharacterized protein</fullName>
    </submittedName>
</protein>
<proteinExistence type="predicted"/>
<comment type="caution">
    <text evidence="1">The sequence shown here is derived from an EMBL/GenBank/DDBJ whole genome shotgun (WGS) entry which is preliminary data.</text>
</comment>
<dbReference type="EMBL" id="LAZR01000058">
    <property type="protein sequence ID" value="KKN97368.1"/>
    <property type="molecule type" value="Genomic_DNA"/>
</dbReference>
<sequence length="356" mass="40696">MIERLEIPESAFHPKPIFTEYPSPAVIQEIKAYVASTGEPHTWRGHTHSTPPEGSEVVYLDEFDVPTFGLKLDRVAPCPCCTPFHRKYKIGGKIAWFPNEAVIRLIGPQCYRSLNAEGHDIAESDLRIRQARERHSRYLISQLPILPHVIAVGEQTAVIAAGLDEFRNALQTRLRNVLRMPLWEQVRGGELTVLVEGRELRANKSGDHHVQSVVTHRRYATIEGFGVLDPREHSIAPGLHRKVERLREVQATLMAERDVRDTDDLSLRRAARAMSDGRKAIAAALERIEDHRRFVSPMTVATLRTWGKLSNTTLHMSFRRQQRNLYIGFEPEHCVRIEIPEEMERTLPMLPRLANE</sequence>
<gene>
    <name evidence="1" type="ORF">LCGC14_0157870</name>
</gene>
<name>A0A0F9XYA5_9ZZZZ</name>
<reference evidence="1" key="1">
    <citation type="journal article" date="2015" name="Nature">
        <title>Complex archaea that bridge the gap between prokaryotes and eukaryotes.</title>
        <authorList>
            <person name="Spang A."/>
            <person name="Saw J.H."/>
            <person name="Jorgensen S.L."/>
            <person name="Zaremba-Niedzwiedzka K."/>
            <person name="Martijn J."/>
            <person name="Lind A.E."/>
            <person name="van Eijk R."/>
            <person name="Schleper C."/>
            <person name="Guy L."/>
            <person name="Ettema T.J."/>
        </authorList>
    </citation>
    <scope>NUCLEOTIDE SEQUENCE</scope>
</reference>
<evidence type="ECO:0000313" key="1">
    <source>
        <dbReference type="EMBL" id="KKN97368.1"/>
    </source>
</evidence>
<dbReference type="AlphaFoldDB" id="A0A0F9XYA5"/>
<organism evidence="1">
    <name type="scientific">marine sediment metagenome</name>
    <dbReference type="NCBI Taxonomy" id="412755"/>
    <lineage>
        <taxon>unclassified sequences</taxon>
        <taxon>metagenomes</taxon>
        <taxon>ecological metagenomes</taxon>
    </lineage>
</organism>